<gene>
    <name evidence="1" type="ORF">DPMN_167590</name>
</gene>
<dbReference type="AlphaFoldDB" id="A0A9D4IV62"/>
<organism evidence="1 2">
    <name type="scientific">Dreissena polymorpha</name>
    <name type="common">Zebra mussel</name>
    <name type="synonym">Mytilus polymorpha</name>
    <dbReference type="NCBI Taxonomy" id="45954"/>
    <lineage>
        <taxon>Eukaryota</taxon>
        <taxon>Metazoa</taxon>
        <taxon>Spiralia</taxon>
        <taxon>Lophotrochozoa</taxon>
        <taxon>Mollusca</taxon>
        <taxon>Bivalvia</taxon>
        <taxon>Autobranchia</taxon>
        <taxon>Heteroconchia</taxon>
        <taxon>Euheterodonta</taxon>
        <taxon>Imparidentia</taxon>
        <taxon>Neoheterodontei</taxon>
        <taxon>Myida</taxon>
        <taxon>Dreissenoidea</taxon>
        <taxon>Dreissenidae</taxon>
        <taxon>Dreissena</taxon>
    </lineage>
</organism>
<evidence type="ECO:0000313" key="2">
    <source>
        <dbReference type="Proteomes" id="UP000828390"/>
    </source>
</evidence>
<name>A0A9D4IV62_DREPO</name>
<dbReference type="Proteomes" id="UP000828390">
    <property type="component" value="Unassembled WGS sequence"/>
</dbReference>
<proteinExistence type="predicted"/>
<protein>
    <submittedName>
        <fullName evidence="1">Uncharacterized protein</fullName>
    </submittedName>
</protein>
<comment type="caution">
    <text evidence="1">The sequence shown here is derived from an EMBL/GenBank/DDBJ whole genome shotgun (WGS) entry which is preliminary data.</text>
</comment>
<accession>A0A9D4IV62</accession>
<reference evidence="1" key="1">
    <citation type="journal article" date="2019" name="bioRxiv">
        <title>The Genome of the Zebra Mussel, Dreissena polymorpha: A Resource for Invasive Species Research.</title>
        <authorList>
            <person name="McCartney M.A."/>
            <person name="Auch B."/>
            <person name="Kono T."/>
            <person name="Mallez S."/>
            <person name="Zhang Y."/>
            <person name="Obille A."/>
            <person name="Becker A."/>
            <person name="Abrahante J.E."/>
            <person name="Garbe J."/>
            <person name="Badalamenti J.P."/>
            <person name="Herman A."/>
            <person name="Mangelson H."/>
            <person name="Liachko I."/>
            <person name="Sullivan S."/>
            <person name="Sone E.D."/>
            <person name="Koren S."/>
            <person name="Silverstein K.A.T."/>
            <person name="Beckman K.B."/>
            <person name="Gohl D.M."/>
        </authorList>
    </citation>
    <scope>NUCLEOTIDE SEQUENCE</scope>
    <source>
        <strain evidence="1">Duluth1</strain>
        <tissue evidence="1">Whole animal</tissue>
    </source>
</reference>
<keyword evidence="2" id="KW-1185">Reference proteome</keyword>
<sequence>MPAGRISSGCPSYSVQLRHHRQTRLIGYYIHTCTGNRVVDKHCRVYTYFTRAQTELSIRECIKLFHQKDPSQLR</sequence>
<evidence type="ECO:0000313" key="1">
    <source>
        <dbReference type="EMBL" id="KAH3789411.1"/>
    </source>
</evidence>
<dbReference type="EMBL" id="JAIWYP010000008">
    <property type="protein sequence ID" value="KAH3789411.1"/>
    <property type="molecule type" value="Genomic_DNA"/>
</dbReference>
<reference evidence="1" key="2">
    <citation type="submission" date="2020-11" db="EMBL/GenBank/DDBJ databases">
        <authorList>
            <person name="McCartney M.A."/>
            <person name="Auch B."/>
            <person name="Kono T."/>
            <person name="Mallez S."/>
            <person name="Becker A."/>
            <person name="Gohl D.M."/>
            <person name="Silverstein K.A.T."/>
            <person name="Koren S."/>
            <person name="Bechman K.B."/>
            <person name="Herman A."/>
            <person name="Abrahante J.E."/>
            <person name="Garbe J."/>
        </authorList>
    </citation>
    <scope>NUCLEOTIDE SEQUENCE</scope>
    <source>
        <strain evidence="1">Duluth1</strain>
        <tissue evidence="1">Whole animal</tissue>
    </source>
</reference>